<evidence type="ECO:0000313" key="2">
    <source>
        <dbReference type="EMBL" id="SBO14916.1"/>
    </source>
</evidence>
<gene>
    <name evidence="2" type="ORF">ANAPC1_01292</name>
</gene>
<keyword evidence="1" id="KW-1133">Transmembrane helix</keyword>
<proteinExistence type="predicted"/>
<feature type="transmembrane region" description="Helical" evidence="1">
    <location>
        <begin position="59"/>
        <end position="79"/>
    </location>
</feature>
<sequence>MFSSINKRLGFPIFKGRTDKVSNGDTLSSLHIPESACNMGVVVGVGYVAALILSSFLSAVYWALMAVCFVAALFLLLYWKNPKNKVPSQNYSAFAFW</sequence>
<dbReference type="Proteomes" id="UP000078419">
    <property type="component" value="Unassembled WGS sequence"/>
</dbReference>
<comment type="caution">
    <text evidence="2">The sequence shown here is derived from an EMBL/GenBank/DDBJ whole genome shotgun (WGS) entry which is preliminary data.</text>
</comment>
<organism evidence="2 3">
    <name type="scientific">Anaplasma phagocytophilum</name>
    <name type="common">Ehrlichia phagocytophila</name>
    <dbReference type="NCBI Taxonomy" id="948"/>
    <lineage>
        <taxon>Bacteria</taxon>
        <taxon>Pseudomonadati</taxon>
        <taxon>Pseudomonadota</taxon>
        <taxon>Alphaproteobacteria</taxon>
        <taxon>Rickettsiales</taxon>
        <taxon>Anaplasmataceae</taxon>
        <taxon>Anaplasma</taxon>
        <taxon>phagocytophilum group</taxon>
    </lineage>
</organism>
<evidence type="ECO:0000313" key="3">
    <source>
        <dbReference type="Proteomes" id="UP000078419"/>
    </source>
</evidence>
<name>A0AA45UUA0_ANAPH</name>
<dbReference type="EMBL" id="FLLR01000104">
    <property type="protein sequence ID" value="SBO14916.1"/>
    <property type="molecule type" value="Genomic_DNA"/>
</dbReference>
<protein>
    <submittedName>
        <fullName evidence="2">Uncharacterized protein</fullName>
    </submittedName>
</protein>
<keyword evidence="1" id="KW-0472">Membrane</keyword>
<feature type="transmembrane region" description="Helical" evidence="1">
    <location>
        <begin position="36"/>
        <end position="53"/>
    </location>
</feature>
<evidence type="ECO:0000256" key="1">
    <source>
        <dbReference type="SAM" id="Phobius"/>
    </source>
</evidence>
<keyword evidence="1" id="KW-0812">Transmembrane</keyword>
<dbReference type="RefSeq" id="WP_064670165.1">
    <property type="nucleotide sequence ID" value="NZ_FLLR01000104.1"/>
</dbReference>
<reference evidence="3" key="1">
    <citation type="submission" date="2016-03" db="EMBL/GenBank/DDBJ databases">
        <authorList>
            <person name="Loux Valentin"/>
        </authorList>
    </citation>
    <scope>NUCLEOTIDE SEQUENCE [LARGE SCALE GENOMIC DNA]</scope>
    <source>
        <strain evidence="3">C1</strain>
    </source>
</reference>
<accession>A0AA45UUA0</accession>
<dbReference type="AlphaFoldDB" id="A0AA45UUA0"/>